<keyword evidence="1" id="KW-0812">Transmembrane</keyword>
<dbReference type="InterPro" id="IPR002656">
    <property type="entry name" value="Acyl_transf_3_dom"/>
</dbReference>
<dbReference type="AlphaFoldDB" id="A0A250F9N9"/>
<dbReference type="PANTHER" id="PTHR37312">
    <property type="entry name" value="MEMBRANE-BOUND ACYLTRANSFERASE YKRP-RELATED"/>
    <property type="match status" value="1"/>
</dbReference>
<proteinExistence type="predicted"/>
<dbReference type="GO" id="GO:0016747">
    <property type="term" value="F:acyltransferase activity, transferring groups other than amino-acyl groups"/>
    <property type="evidence" value="ECO:0007669"/>
    <property type="project" value="InterPro"/>
</dbReference>
<feature type="transmembrane region" description="Helical" evidence="1">
    <location>
        <begin position="192"/>
        <end position="211"/>
    </location>
</feature>
<evidence type="ECO:0000259" key="2">
    <source>
        <dbReference type="Pfam" id="PF01757"/>
    </source>
</evidence>
<evidence type="ECO:0000313" key="4">
    <source>
        <dbReference type="Proteomes" id="UP000217276"/>
    </source>
</evidence>
<keyword evidence="4" id="KW-1185">Reference proteome</keyword>
<feature type="transmembrane region" description="Helical" evidence="1">
    <location>
        <begin position="217"/>
        <end position="236"/>
    </location>
</feature>
<keyword evidence="1" id="KW-1133">Transmembrane helix</keyword>
<keyword evidence="3" id="KW-0808">Transferase</keyword>
<name>A0A250F9N9_9FLAO</name>
<evidence type="ECO:0000256" key="1">
    <source>
        <dbReference type="SAM" id="Phobius"/>
    </source>
</evidence>
<feature type="transmembrane region" description="Helical" evidence="1">
    <location>
        <begin position="41"/>
        <end position="58"/>
    </location>
</feature>
<keyword evidence="3" id="KW-0012">Acyltransferase</keyword>
<keyword evidence="1" id="KW-0472">Membrane</keyword>
<organism evidence="3 4">
    <name type="scientific">Capnocytophaga leadbetteri</name>
    <dbReference type="NCBI Taxonomy" id="327575"/>
    <lineage>
        <taxon>Bacteria</taxon>
        <taxon>Pseudomonadati</taxon>
        <taxon>Bacteroidota</taxon>
        <taxon>Flavobacteriia</taxon>
        <taxon>Flavobacteriales</taxon>
        <taxon>Flavobacteriaceae</taxon>
        <taxon>Capnocytophaga</taxon>
    </lineage>
</organism>
<evidence type="ECO:0000313" key="3">
    <source>
        <dbReference type="EMBL" id="ATA80975.1"/>
    </source>
</evidence>
<sequence length="322" mass="37715">MKERNPLIDVLKGFTIILVVIGHACQWFSGDDRSQPLYTTIYAFHMPLFMFLSGYVSFNKRGEMNLLKRFQVLVIPFFVWFLISAAYHKYLFDIEKVGHYLQVLIHDPTQGMWFLWLLFWECVLLYIALKVSKGREVWAMIGLWSIIIFIHRITGAQAPYYGLPELCWYFLYFGLGYLTHKYEPQSMRVIKPIGWASVGLFPLLLLLPISASSFLLYSVRLYALALTGIAATYVVWQQIISLRNPLSARTTQCLQYLGGISLEIYVTHYYFHFLVPYIKMYIGDMFYLNIAIFVIIAILCCDGVQRLVRYVGWLRRILYGRF</sequence>
<protein>
    <submittedName>
        <fullName evidence="3">Acyltransferase</fullName>
    </submittedName>
</protein>
<dbReference type="Proteomes" id="UP000217276">
    <property type="component" value="Chromosome"/>
</dbReference>
<dbReference type="PANTHER" id="PTHR37312:SF1">
    <property type="entry name" value="MEMBRANE-BOUND ACYLTRANSFERASE YKRP-RELATED"/>
    <property type="match status" value="1"/>
</dbReference>
<dbReference type="InterPro" id="IPR052734">
    <property type="entry name" value="Nod_factor_acetyltransferase"/>
</dbReference>
<gene>
    <name evidence="3" type="ORF">CGC53_00690</name>
</gene>
<dbReference type="EMBL" id="CP022384">
    <property type="protein sequence ID" value="ATA80975.1"/>
    <property type="molecule type" value="Genomic_DNA"/>
</dbReference>
<accession>A0A250F9N9</accession>
<feature type="transmembrane region" description="Helical" evidence="1">
    <location>
        <begin position="70"/>
        <end position="91"/>
    </location>
</feature>
<reference evidence="4" key="1">
    <citation type="submission" date="2017-06" db="EMBL/GenBank/DDBJ databases">
        <title>Capnocytophaga spp. assemblies.</title>
        <authorList>
            <person name="Gulvik C.A."/>
        </authorList>
    </citation>
    <scope>NUCLEOTIDE SEQUENCE [LARGE SCALE GENOMIC DNA]</scope>
    <source>
        <strain evidence="4">H6253</strain>
    </source>
</reference>
<feature type="transmembrane region" description="Helical" evidence="1">
    <location>
        <begin position="111"/>
        <end position="129"/>
    </location>
</feature>
<dbReference type="Pfam" id="PF01757">
    <property type="entry name" value="Acyl_transf_3"/>
    <property type="match status" value="1"/>
</dbReference>
<dbReference type="KEGG" id="clk:CGC53_00690"/>
<feature type="transmembrane region" description="Helical" evidence="1">
    <location>
        <begin position="7"/>
        <end position="29"/>
    </location>
</feature>
<feature type="transmembrane region" description="Helical" evidence="1">
    <location>
        <begin position="160"/>
        <end position="180"/>
    </location>
</feature>
<feature type="domain" description="Acyltransferase 3" evidence="2">
    <location>
        <begin position="8"/>
        <end position="299"/>
    </location>
</feature>
<dbReference type="RefSeq" id="WP_095912913.1">
    <property type="nucleotide sequence ID" value="NZ_CAUUPF010000001.1"/>
</dbReference>
<feature type="transmembrane region" description="Helical" evidence="1">
    <location>
        <begin position="286"/>
        <end position="308"/>
    </location>
</feature>
<feature type="transmembrane region" description="Helical" evidence="1">
    <location>
        <begin position="256"/>
        <end position="274"/>
    </location>
</feature>
<feature type="transmembrane region" description="Helical" evidence="1">
    <location>
        <begin position="136"/>
        <end position="154"/>
    </location>
</feature>